<evidence type="ECO:0000313" key="3">
    <source>
        <dbReference type="Proteomes" id="UP000234341"/>
    </source>
</evidence>
<dbReference type="OrthoDB" id="8566528at2"/>
<dbReference type="AlphaFoldDB" id="A0A2N5C305"/>
<dbReference type="Proteomes" id="UP000234341">
    <property type="component" value="Unassembled WGS sequence"/>
</dbReference>
<dbReference type="RefSeq" id="WP_101685372.1">
    <property type="nucleotide sequence ID" value="NZ_PJRP01000025.1"/>
</dbReference>
<dbReference type="EMBL" id="PJRP01000025">
    <property type="protein sequence ID" value="PLP96604.1"/>
    <property type="molecule type" value="Genomic_DNA"/>
</dbReference>
<name>A0A2N5C305_9BURK</name>
<reference evidence="2 3" key="1">
    <citation type="submission" date="2017-12" db="EMBL/GenBank/DDBJ databases">
        <title>Genome sequence of the active heterotrophic nitrifier-denitrifier, Cupriavidus pauculus UM1.</title>
        <authorList>
            <person name="Putonti C."/>
            <person name="Castignetti D."/>
        </authorList>
    </citation>
    <scope>NUCLEOTIDE SEQUENCE [LARGE SCALE GENOMIC DNA]</scope>
    <source>
        <strain evidence="2 3">UM1</strain>
    </source>
</reference>
<sequence>MENQNLNAQPTNKGLLAVFWLYVLVPLVWGVSNTITQAMKLFH</sequence>
<keyword evidence="1" id="KW-0472">Membrane</keyword>
<feature type="transmembrane region" description="Helical" evidence="1">
    <location>
        <begin position="15"/>
        <end position="35"/>
    </location>
</feature>
<keyword evidence="1" id="KW-1133">Transmembrane helix</keyword>
<evidence type="ECO:0000313" key="2">
    <source>
        <dbReference type="EMBL" id="PLP96604.1"/>
    </source>
</evidence>
<accession>A0A2N5C305</accession>
<comment type="caution">
    <text evidence="2">The sequence shown here is derived from an EMBL/GenBank/DDBJ whole genome shotgun (WGS) entry which is preliminary data.</text>
</comment>
<organism evidence="2 3">
    <name type="scientific">Cupriavidus pauculus</name>
    <dbReference type="NCBI Taxonomy" id="82633"/>
    <lineage>
        <taxon>Bacteria</taxon>
        <taxon>Pseudomonadati</taxon>
        <taxon>Pseudomonadota</taxon>
        <taxon>Betaproteobacteria</taxon>
        <taxon>Burkholderiales</taxon>
        <taxon>Burkholderiaceae</taxon>
        <taxon>Cupriavidus</taxon>
    </lineage>
</organism>
<evidence type="ECO:0000256" key="1">
    <source>
        <dbReference type="SAM" id="Phobius"/>
    </source>
</evidence>
<protein>
    <submittedName>
        <fullName evidence="2">Oxalate:formate antiporter</fullName>
    </submittedName>
</protein>
<proteinExistence type="predicted"/>
<gene>
    <name evidence="2" type="ORF">CYJ10_31540</name>
</gene>
<keyword evidence="1" id="KW-0812">Transmembrane</keyword>